<dbReference type="Proteomes" id="UP000297385">
    <property type="component" value="Unassembled WGS sequence"/>
</dbReference>
<evidence type="ECO:0000256" key="1">
    <source>
        <dbReference type="ARBA" id="ARBA00022676"/>
    </source>
</evidence>
<dbReference type="GO" id="GO:0016757">
    <property type="term" value="F:glycosyltransferase activity"/>
    <property type="evidence" value="ECO:0007669"/>
    <property type="project" value="UniProtKB-KW"/>
</dbReference>
<feature type="domain" description="Glycosyltransferase subfamily 4-like N-terminal" evidence="3">
    <location>
        <begin position="12"/>
        <end position="173"/>
    </location>
</feature>
<evidence type="ECO:0000313" key="4">
    <source>
        <dbReference type="EMBL" id="TFE42152.1"/>
    </source>
</evidence>
<reference evidence="4 5" key="1">
    <citation type="submission" date="2019-03" db="EMBL/GenBank/DDBJ databases">
        <title>Complete Genome Sequence of Paraburkholderia dipogonis ICMP 19430T, a Nitrogen-fixing Symbiont of the South African Invasive Legume Dipogon lignosus in New Zealand.</title>
        <authorList>
            <person name="De Meyer S.E."/>
        </authorList>
    </citation>
    <scope>NUCLEOTIDE SEQUENCE [LARGE SCALE GENOMIC DNA]</scope>
    <source>
        <strain evidence="4 5">ICMP 19430</strain>
    </source>
</reference>
<gene>
    <name evidence="4" type="ORF">E2553_36735</name>
</gene>
<dbReference type="Gene3D" id="3.40.50.2000">
    <property type="entry name" value="Glycogen Phosphorylase B"/>
    <property type="match status" value="2"/>
</dbReference>
<name>A0A4Y8MXP5_9BURK</name>
<dbReference type="AlphaFoldDB" id="A0A4Y8MXP5"/>
<comment type="caution">
    <text evidence="4">The sequence shown here is derived from an EMBL/GenBank/DDBJ whole genome shotgun (WGS) entry which is preliminary data.</text>
</comment>
<dbReference type="InterPro" id="IPR028098">
    <property type="entry name" value="Glyco_trans_4-like_N"/>
</dbReference>
<dbReference type="EMBL" id="SNVI01000002">
    <property type="protein sequence ID" value="TFE42152.1"/>
    <property type="molecule type" value="Genomic_DNA"/>
</dbReference>
<evidence type="ECO:0000313" key="5">
    <source>
        <dbReference type="Proteomes" id="UP000297385"/>
    </source>
</evidence>
<keyword evidence="1" id="KW-0328">Glycosyltransferase</keyword>
<accession>A0A4Y8MXP5</accession>
<evidence type="ECO:0000259" key="3">
    <source>
        <dbReference type="Pfam" id="PF13439"/>
    </source>
</evidence>
<proteinExistence type="predicted"/>
<organism evidence="4 5">
    <name type="scientific">Paraburkholderia dipogonis</name>
    <dbReference type="NCBI Taxonomy" id="1211383"/>
    <lineage>
        <taxon>Bacteria</taxon>
        <taxon>Pseudomonadati</taxon>
        <taxon>Pseudomonadota</taxon>
        <taxon>Betaproteobacteria</taxon>
        <taxon>Burkholderiales</taxon>
        <taxon>Burkholderiaceae</taxon>
        <taxon>Paraburkholderia</taxon>
    </lineage>
</organism>
<dbReference type="CDD" id="cd03820">
    <property type="entry name" value="GT4_AmsD-like"/>
    <property type="match status" value="1"/>
</dbReference>
<dbReference type="PANTHER" id="PTHR12526">
    <property type="entry name" value="GLYCOSYLTRANSFERASE"/>
    <property type="match status" value="1"/>
</dbReference>
<protein>
    <submittedName>
        <fullName evidence="4">Glycosyltransferase family 4 protein</fullName>
    </submittedName>
</protein>
<dbReference type="SUPFAM" id="SSF53756">
    <property type="entry name" value="UDP-Glycosyltransferase/glycogen phosphorylase"/>
    <property type="match status" value="1"/>
</dbReference>
<keyword evidence="2 4" id="KW-0808">Transferase</keyword>
<evidence type="ECO:0000256" key="2">
    <source>
        <dbReference type="ARBA" id="ARBA00022679"/>
    </source>
</evidence>
<dbReference type="PANTHER" id="PTHR12526:SF510">
    <property type="entry name" value="D-INOSITOL 3-PHOSPHATE GLYCOSYLTRANSFERASE"/>
    <property type="match status" value="1"/>
</dbReference>
<dbReference type="PROSITE" id="PS50007">
    <property type="entry name" value="PIPLC_X_DOMAIN"/>
    <property type="match status" value="1"/>
</dbReference>
<dbReference type="GeneID" id="97304719"/>
<dbReference type="RefSeq" id="WP_134465419.1">
    <property type="nucleotide sequence ID" value="NZ_JBHMFL010000155.1"/>
</dbReference>
<dbReference type="Pfam" id="PF13692">
    <property type="entry name" value="Glyco_trans_1_4"/>
    <property type="match status" value="1"/>
</dbReference>
<dbReference type="Pfam" id="PF13439">
    <property type="entry name" value="Glyco_transf_4"/>
    <property type="match status" value="1"/>
</dbReference>
<sequence length="386" mass="42058">MKILLFIHSLHYGGAERVAMNLSSEWAAQGQEVCVVTLTSTASDFYSLHDSVKRRTLDLAGATNGLAGAVFANASRMLALRRVLKQERPDVVLGIETRPSILAILAGIGLPCKVIATEHIHPPMLFEGRFWESLRRWTYPFADKVVALTEKSRLWLQDHCHCKSVTVIPNSISLPIPVVEPLVSPQAVVGAQRRVLLAAGRMAEQKGFDILIDSFGRIASDFPAWDLVILGDGDDRRALTAQVAAAGLGNRVLLPGQVGNMPDWYERADLYVLSSRFEGFSMTIVEAMASGCAVVSFDCDAGPGDIITHGHDGLLVREVGDPQALAEALSALMKDDETRALMASRARAVVERFSVARVFSLWRDVFTQTGARPSGLVDRPSVRVTE</sequence>